<evidence type="ECO:0000313" key="2">
    <source>
        <dbReference type="Proteomes" id="UP001590951"/>
    </source>
</evidence>
<dbReference type="EMBL" id="JBHFEH010000018">
    <property type="protein sequence ID" value="KAL2053871.1"/>
    <property type="molecule type" value="Genomic_DNA"/>
</dbReference>
<dbReference type="Proteomes" id="UP001590951">
    <property type="component" value="Unassembled WGS sequence"/>
</dbReference>
<keyword evidence="2" id="KW-1185">Reference proteome</keyword>
<protein>
    <submittedName>
        <fullName evidence="1">Uncharacterized protein</fullName>
    </submittedName>
</protein>
<accession>A0ABR4B9Y2</accession>
<organism evidence="1 2">
    <name type="scientific">Lepraria finkii</name>
    <dbReference type="NCBI Taxonomy" id="1340010"/>
    <lineage>
        <taxon>Eukaryota</taxon>
        <taxon>Fungi</taxon>
        <taxon>Dikarya</taxon>
        <taxon>Ascomycota</taxon>
        <taxon>Pezizomycotina</taxon>
        <taxon>Lecanoromycetes</taxon>
        <taxon>OSLEUM clade</taxon>
        <taxon>Lecanoromycetidae</taxon>
        <taxon>Lecanorales</taxon>
        <taxon>Lecanorineae</taxon>
        <taxon>Stereocaulaceae</taxon>
        <taxon>Lepraria</taxon>
    </lineage>
</organism>
<proteinExistence type="predicted"/>
<reference evidence="1 2" key="1">
    <citation type="submission" date="2024-09" db="EMBL/GenBank/DDBJ databases">
        <title>Rethinking Asexuality: The Enigmatic Case of Functional Sexual Genes in Lepraria (Stereocaulaceae).</title>
        <authorList>
            <person name="Doellman M."/>
            <person name="Sun Y."/>
            <person name="Barcenas-Pena A."/>
            <person name="Lumbsch H.T."/>
            <person name="Grewe F."/>
        </authorList>
    </citation>
    <scope>NUCLEOTIDE SEQUENCE [LARGE SCALE GENOMIC DNA]</scope>
    <source>
        <strain evidence="1 2">Grewe 0041</strain>
    </source>
</reference>
<comment type="caution">
    <text evidence="1">The sequence shown here is derived from an EMBL/GenBank/DDBJ whole genome shotgun (WGS) entry which is preliminary data.</text>
</comment>
<sequence>MPDDAKPVVDEDFGHVYPDAEKEAEFRLQQKLSNLAGSGLLFGKVGVVGGRGGKDGGKEWRVEDRDEVDKVATGRLWAPYGWVPGEGI</sequence>
<evidence type="ECO:0000313" key="1">
    <source>
        <dbReference type="EMBL" id="KAL2053871.1"/>
    </source>
</evidence>
<name>A0ABR4B9Y2_9LECA</name>
<gene>
    <name evidence="1" type="ORF">ABVK25_005800</name>
</gene>